<proteinExistence type="predicted"/>
<organism evidence="1 2">
    <name type="scientific">Caballeronia novacaledonica</name>
    <dbReference type="NCBI Taxonomy" id="1544861"/>
    <lineage>
        <taxon>Bacteria</taxon>
        <taxon>Pseudomonadati</taxon>
        <taxon>Pseudomonadota</taxon>
        <taxon>Betaproteobacteria</taxon>
        <taxon>Burkholderiales</taxon>
        <taxon>Burkholderiaceae</taxon>
        <taxon>Caballeronia</taxon>
    </lineage>
</organism>
<dbReference type="Proteomes" id="UP001055013">
    <property type="component" value="Unassembled WGS sequence"/>
</dbReference>
<dbReference type="EMBL" id="BPUR01000020">
    <property type="protein sequence ID" value="GJH20527.1"/>
    <property type="molecule type" value="Genomic_DNA"/>
</dbReference>
<evidence type="ECO:0000313" key="1">
    <source>
        <dbReference type="EMBL" id="GJH20527.1"/>
    </source>
</evidence>
<comment type="caution">
    <text evidence="1">The sequence shown here is derived from an EMBL/GenBank/DDBJ whole genome shotgun (WGS) entry which is preliminary data.</text>
</comment>
<keyword evidence="2" id="KW-1185">Reference proteome</keyword>
<reference evidence="1" key="1">
    <citation type="submission" date="2021-09" db="EMBL/GenBank/DDBJ databases">
        <title>Isolation and characterization of 3-chlorobenzoate degrading bacteria from soils in Shizuoka.</title>
        <authorList>
            <person name="Ifat A."/>
            <person name="Ogawa N."/>
            <person name="Kimbara K."/>
            <person name="Moriuchi R."/>
            <person name="Dohra H."/>
            <person name="Shintani M."/>
        </authorList>
    </citation>
    <scope>NUCLEOTIDE SEQUENCE</scope>
    <source>
        <strain evidence="1">19CS2-2</strain>
    </source>
</reference>
<accession>A0ACB5R0R3</accession>
<name>A0ACB5R0R3_9BURK</name>
<gene>
    <name evidence="1" type="ORF">CBA19CS22_28315</name>
</gene>
<evidence type="ECO:0000313" key="2">
    <source>
        <dbReference type="Proteomes" id="UP001055013"/>
    </source>
</evidence>
<protein>
    <submittedName>
        <fullName evidence="1">Uncharacterized protein</fullName>
    </submittedName>
</protein>
<sequence length="181" mass="20697">MLYLRHPIDRFASVYEFERRQASESTSPSVPVAQSGDLAHFAEWTISADATAVCRNFQVIHLSGVQHDMRDARATHEDYDRALERMSELPFFGIVELFDESLAGFQELLRPAFGELSLQFEIKNSSVQRRGSLVERLAHVKGALGDSLYRALLEHNALDMLFYRRALEMFHAKRAALRNLI</sequence>